<dbReference type="Pfam" id="PF00072">
    <property type="entry name" value="Response_reg"/>
    <property type="match status" value="1"/>
</dbReference>
<dbReference type="SUPFAM" id="SSF52172">
    <property type="entry name" value="CheY-like"/>
    <property type="match status" value="1"/>
</dbReference>
<dbReference type="PROSITE" id="PS50110">
    <property type="entry name" value="RESPONSE_REGULATORY"/>
    <property type="match status" value="1"/>
</dbReference>
<evidence type="ECO:0000313" key="5">
    <source>
        <dbReference type="Proteomes" id="UP000267017"/>
    </source>
</evidence>
<dbReference type="PANTHER" id="PTHR37299:SF1">
    <property type="entry name" value="STAGE 0 SPORULATION PROTEIN A HOMOLOG"/>
    <property type="match status" value="1"/>
</dbReference>
<evidence type="ECO:0000313" key="4">
    <source>
        <dbReference type="EMBL" id="RRJ64094.1"/>
    </source>
</evidence>
<feature type="domain" description="HTH LytTR-type" evidence="3">
    <location>
        <begin position="136"/>
        <end position="239"/>
    </location>
</feature>
<dbReference type="Pfam" id="PF04397">
    <property type="entry name" value="LytTR"/>
    <property type="match status" value="1"/>
</dbReference>
<dbReference type="AlphaFoldDB" id="A0A3P3U216"/>
<protein>
    <submittedName>
        <fullName evidence="4">DNA-binding response regulator</fullName>
    </submittedName>
</protein>
<sequence length="245" mass="28554">MFRVAVCDDEEVEHGWLERLFKELSNSTPYTFRLDHFFNGEDLIEHYLKHEPFPFHILILGIEMDGISGIETAQIIRSLPDHDVQIIFLAHCPEYTMTSFDVQPFQYLLKPVPCEVMTKKLIHLCQYISTSVHRFIVIKFEQEQIVLRVNDILAIVKVKHNLSKNKLNVITAQRQYIITGTMMEYITKLDPPFLPIHRSVIVNLVHVRKFTAASVIMSNGDEFPIGRSQAKKFKDTYARHMLVLQ</sequence>
<comment type="caution">
    <text evidence="4">The sequence shown here is derived from an EMBL/GenBank/DDBJ whole genome shotgun (WGS) entry which is preliminary data.</text>
</comment>
<dbReference type="PROSITE" id="PS50930">
    <property type="entry name" value="HTH_LYTTR"/>
    <property type="match status" value="1"/>
</dbReference>
<organism evidence="4 5">
    <name type="scientific">Paenibacillus oralis</name>
    <dbReference type="NCBI Taxonomy" id="2490856"/>
    <lineage>
        <taxon>Bacteria</taxon>
        <taxon>Bacillati</taxon>
        <taxon>Bacillota</taxon>
        <taxon>Bacilli</taxon>
        <taxon>Bacillales</taxon>
        <taxon>Paenibacillaceae</taxon>
        <taxon>Paenibacillus</taxon>
    </lineage>
</organism>
<accession>A0A3P3U216</accession>
<dbReference type="Proteomes" id="UP000267017">
    <property type="component" value="Unassembled WGS sequence"/>
</dbReference>
<proteinExistence type="predicted"/>
<evidence type="ECO:0000259" key="3">
    <source>
        <dbReference type="PROSITE" id="PS50930"/>
    </source>
</evidence>
<dbReference type="GO" id="GO:0000156">
    <property type="term" value="F:phosphorelay response regulator activity"/>
    <property type="evidence" value="ECO:0007669"/>
    <property type="project" value="InterPro"/>
</dbReference>
<comment type="caution">
    <text evidence="1">Lacks conserved residue(s) required for the propagation of feature annotation.</text>
</comment>
<reference evidence="4 5" key="1">
    <citation type="submission" date="2018-11" db="EMBL/GenBank/DDBJ databases">
        <title>Genome sequencing of Paenibacillus sp. KCOM 3021 (= ChDC PVNT-B20).</title>
        <authorList>
            <person name="Kook J.-K."/>
            <person name="Park S.-N."/>
            <person name="Lim Y.K."/>
        </authorList>
    </citation>
    <scope>NUCLEOTIDE SEQUENCE [LARGE SCALE GENOMIC DNA]</scope>
    <source>
        <strain evidence="4 5">KCOM 3021</strain>
    </source>
</reference>
<dbReference type="InterPro" id="IPR011006">
    <property type="entry name" value="CheY-like_superfamily"/>
</dbReference>
<keyword evidence="5" id="KW-1185">Reference proteome</keyword>
<evidence type="ECO:0000256" key="1">
    <source>
        <dbReference type="PROSITE-ProRule" id="PRU00169"/>
    </source>
</evidence>
<dbReference type="RefSeq" id="WP_128631914.1">
    <property type="nucleotide sequence ID" value="NZ_RRCN01000001.1"/>
</dbReference>
<dbReference type="InterPro" id="IPR007492">
    <property type="entry name" value="LytTR_DNA-bd_dom"/>
</dbReference>
<dbReference type="EMBL" id="RRCN01000001">
    <property type="protein sequence ID" value="RRJ64094.1"/>
    <property type="molecule type" value="Genomic_DNA"/>
</dbReference>
<dbReference type="SMART" id="SM00850">
    <property type="entry name" value="LytTR"/>
    <property type="match status" value="1"/>
</dbReference>
<dbReference type="GO" id="GO:0003677">
    <property type="term" value="F:DNA binding"/>
    <property type="evidence" value="ECO:0007669"/>
    <property type="project" value="UniProtKB-KW"/>
</dbReference>
<keyword evidence="4" id="KW-0238">DNA-binding</keyword>
<dbReference type="OrthoDB" id="9809318at2"/>
<gene>
    <name evidence="4" type="ORF">EHV15_15020</name>
</gene>
<dbReference type="PANTHER" id="PTHR37299">
    <property type="entry name" value="TRANSCRIPTIONAL REGULATOR-RELATED"/>
    <property type="match status" value="1"/>
</dbReference>
<feature type="domain" description="Response regulatory" evidence="2">
    <location>
        <begin position="3"/>
        <end position="125"/>
    </location>
</feature>
<dbReference type="InterPro" id="IPR046947">
    <property type="entry name" value="LytR-like"/>
</dbReference>
<dbReference type="InterPro" id="IPR001789">
    <property type="entry name" value="Sig_transdc_resp-reg_receiver"/>
</dbReference>
<dbReference type="Gene3D" id="2.40.50.1020">
    <property type="entry name" value="LytTr DNA-binding domain"/>
    <property type="match status" value="1"/>
</dbReference>
<evidence type="ECO:0000259" key="2">
    <source>
        <dbReference type="PROSITE" id="PS50110"/>
    </source>
</evidence>
<name>A0A3P3U216_9BACL</name>
<dbReference type="SMART" id="SM00448">
    <property type="entry name" value="REC"/>
    <property type="match status" value="1"/>
</dbReference>
<dbReference type="Gene3D" id="3.40.50.2300">
    <property type="match status" value="1"/>
</dbReference>